<feature type="region of interest" description="Disordered" evidence="1">
    <location>
        <begin position="1"/>
        <end position="20"/>
    </location>
</feature>
<name>A0AAD6MLV3_9ROSI</name>
<dbReference type="EMBL" id="JAQIZT010000008">
    <property type="protein sequence ID" value="KAJ6987075.1"/>
    <property type="molecule type" value="Genomic_DNA"/>
</dbReference>
<sequence length="85" mass="9529">MRKPLKGFNNTMRHSSCRKPDRTQTHTIYVVRQLAYSTELLLLLIAEVGDNYLQLWSNMATTDIATLQPLPTVLAAILDAASSHC</sequence>
<evidence type="ECO:0000313" key="2">
    <source>
        <dbReference type="EMBL" id="KAJ6987075.1"/>
    </source>
</evidence>
<accession>A0AAD6MLV3</accession>
<dbReference type="Proteomes" id="UP001164929">
    <property type="component" value="Chromosome 8"/>
</dbReference>
<reference evidence="2" key="1">
    <citation type="journal article" date="2023" name="Mol. Ecol. Resour.">
        <title>Chromosome-level genome assembly of a triploid poplar Populus alba 'Berolinensis'.</title>
        <authorList>
            <person name="Chen S."/>
            <person name="Yu Y."/>
            <person name="Wang X."/>
            <person name="Wang S."/>
            <person name="Zhang T."/>
            <person name="Zhou Y."/>
            <person name="He R."/>
            <person name="Meng N."/>
            <person name="Wang Y."/>
            <person name="Liu W."/>
            <person name="Liu Z."/>
            <person name="Liu J."/>
            <person name="Guo Q."/>
            <person name="Huang H."/>
            <person name="Sederoff R.R."/>
            <person name="Wang G."/>
            <person name="Qu G."/>
            <person name="Chen S."/>
        </authorList>
    </citation>
    <scope>NUCLEOTIDE SEQUENCE</scope>
    <source>
        <strain evidence="2">SC-2020</strain>
    </source>
</reference>
<proteinExistence type="predicted"/>
<gene>
    <name evidence="2" type="ORF">NC653_020333</name>
</gene>
<comment type="caution">
    <text evidence="2">The sequence shown here is derived from an EMBL/GenBank/DDBJ whole genome shotgun (WGS) entry which is preliminary data.</text>
</comment>
<evidence type="ECO:0000256" key="1">
    <source>
        <dbReference type="SAM" id="MobiDB-lite"/>
    </source>
</evidence>
<dbReference type="AlphaFoldDB" id="A0AAD6MLV3"/>
<evidence type="ECO:0000313" key="3">
    <source>
        <dbReference type="Proteomes" id="UP001164929"/>
    </source>
</evidence>
<keyword evidence="3" id="KW-1185">Reference proteome</keyword>
<organism evidence="2 3">
    <name type="scientific">Populus alba x Populus x berolinensis</name>
    <dbReference type="NCBI Taxonomy" id="444605"/>
    <lineage>
        <taxon>Eukaryota</taxon>
        <taxon>Viridiplantae</taxon>
        <taxon>Streptophyta</taxon>
        <taxon>Embryophyta</taxon>
        <taxon>Tracheophyta</taxon>
        <taxon>Spermatophyta</taxon>
        <taxon>Magnoliopsida</taxon>
        <taxon>eudicotyledons</taxon>
        <taxon>Gunneridae</taxon>
        <taxon>Pentapetalae</taxon>
        <taxon>rosids</taxon>
        <taxon>fabids</taxon>
        <taxon>Malpighiales</taxon>
        <taxon>Salicaceae</taxon>
        <taxon>Saliceae</taxon>
        <taxon>Populus</taxon>
    </lineage>
</organism>
<protein>
    <submittedName>
        <fullName evidence="2">Uncharacterized protein</fullName>
    </submittedName>
</protein>